<dbReference type="GO" id="GO:0140664">
    <property type="term" value="F:ATP-dependent DNA damage sensor activity"/>
    <property type="evidence" value="ECO:0007669"/>
    <property type="project" value="InterPro"/>
</dbReference>
<comment type="function">
    <text evidence="7">This protein is involved in the repair of mismatches in DNA. It is possible that it carries out the mismatch recognition step. This protein has a weak ATPase activity.</text>
</comment>
<dbReference type="STRING" id="1304284.L21TH_0883"/>
<keyword evidence="4 7" id="KW-0067">ATP-binding</keyword>
<dbReference type="Gene3D" id="1.10.1420.10">
    <property type="match status" value="2"/>
</dbReference>
<dbReference type="PROSITE" id="PS00486">
    <property type="entry name" value="DNA_MISMATCH_REPAIR_2"/>
    <property type="match status" value="1"/>
</dbReference>
<dbReference type="InterPro" id="IPR036678">
    <property type="entry name" value="MutS_con_dom_sf"/>
</dbReference>
<evidence type="ECO:0000256" key="3">
    <source>
        <dbReference type="ARBA" id="ARBA00022763"/>
    </source>
</evidence>
<dbReference type="InterPro" id="IPR007696">
    <property type="entry name" value="DNA_mismatch_repair_MutS_core"/>
</dbReference>
<dbReference type="EMBL" id="ARZA01000090">
    <property type="protein sequence ID" value="EOD01047.1"/>
    <property type="molecule type" value="Genomic_DNA"/>
</dbReference>
<dbReference type="FunFam" id="1.10.1420.10:FF:000007">
    <property type="entry name" value="DNA mismatch repair protein MutS"/>
    <property type="match status" value="1"/>
</dbReference>
<feature type="domain" description="DNA mismatch repair proteins mutS family" evidence="10">
    <location>
        <begin position="699"/>
        <end position="715"/>
    </location>
</feature>
<dbReference type="GO" id="GO:0006298">
    <property type="term" value="P:mismatch repair"/>
    <property type="evidence" value="ECO:0007669"/>
    <property type="project" value="UniProtKB-UniRule"/>
</dbReference>
<dbReference type="SMART" id="SM00534">
    <property type="entry name" value="MUTSac"/>
    <property type="match status" value="1"/>
</dbReference>
<dbReference type="InterPro" id="IPR017261">
    <property type="entry name" value="DNA_mismatch_repair_MutS/MSH"/>
</dbReference>
<dbReference type="eggNOG" id="COG0249">
    <property type="taxonomic scope" value="Bacteria"/>
</dbReference>
<dbReference type="InterPro" id="IPR007861">
    <property type="entry name" value="DNA_mismatch_repair_MutS_clamp"/>
</dbReference>
<dbReference type="NCBIfam" id="NF003810">
    <property type="entry name" value="PRK05399.1"/>
    <property type="match status" value="1"/>
</dbReference>
<dbReference type="GO" id="GO:0030983">
    <property type="term" value="F:mismatched DNA binding"/>
    <property type="evidence" value="ECO:0007669"/>
    <property type="project" value="InterPro"/>
</dbReference>
<dbReference type="PIRSF" id="PIRSF037677">
    <property type="entry name" value="DNA_mis_repair_Msh6"/>
    <property type="match status" value="1"/>
</dbReference>
<dbReference type="AlphaFoldDB" id="R1AWP3"/>
<dbReference type="Pfam" id="PF00488">
    <property type="entry name" value="MutS_V"/>
    <property type="match status" value="1"/>
</dbReference>
<dbReference type="GO" id="GO:0003684">
    <property type="term" value="F:damaged DNA binding"/>
    <property type="evidence" value="ECO:0007669"/>
    <property type="project" value="UniProtKB-UniRule"/>
</dbReference>
<dbReference type="SMART" id="SM00533">
    <property type="entry name" value="MUTSd"/>
    <property type="match status" value="1"/>
</dbReference>
<dbReference type="InterPro" id="IPR007695">
    <property type="entry name" value="DNA_mismatch_repair_MutS-lik_N"/>
</dbReference>
<dbReference type="Pfam" id="PF01624">
    <property type="entry name" value="MutS_I"/>
    <property type="match status" value="1"/>
</dbReference>
<comment type="similarity">
    <text evidence="1 7 9">Belongs to the DNA mismatch repair MutS family.</text>
</comment>
<name>R1AWP3_9FIRM</name>
<evidence type="ECO:0000256" key="7">
    <source>
        <dbReference type="HAMAP-Rule" id="MF_00096"/>
    </source>
</evidence>
<dbReference type="GO" id="GO:0005829">
    <property type="term" value="C:cytosol"/>
    <property type="evidence" value="ECO:0007669"/>
    <property type="project" value="TreeGrafter"/>
</dbReference>
<dbReference type="Pfam" id="PF05192">
    <property type="entry name" value="MutS_III"/>
    <property type="match status" value="1"/>
</dbReference>
<evidence type="ECO:0000256" key="5">
    <source>
        <dbReference type="ARBA" id="ARBA00023125"/>
    </source>
</evidence>
<gene>
    <name evidence="7" type="primary">mutS</name>
    <name evidence="11" type="ORF">L21TH_0883</name>
</gene>
<dbReference type="InterPro" id="IPR016151">
    <property type="entry name" value="DNA_mismatch_repair_MutS_N"/>
</dbReference>
<keyword evidence="6 7" id="KW-0234">DNA repair</keyword>
<dbReference type="PANTHER" id="PTHR11361:SF34">
    <property type="entry name" value="DNA MISMATCH REPAIR PROTEIN MSH1, MITOCHONDRIAL"/>
    <property type="match status" value="1"/>
</dbReference>
<dbReference type="InterPro" id="IPR000432">
    <property type="entry name" value="DNA_mismatch_repair_MutS_C"/>
</dbReference>
<dbReference type="Gene3D" id="3.40.1170.10">
    <property type="entry name" value="DNA repair protein MutS, domain I"/>
    <property type="match status" value="1"/>
</dbReference>
<dbReference type="OrthoDB" id="9802448at2"/>
<dbReference type="Proteomes" id="UP000013378">
    <property type="component" value="Unassembled WGS sequence"/>
</dbReference>
<accession>R1AWP3</accession>
<evidence type="ECO:0000313" key="11">
    <source>
        <dbReference type="EMBL" id="EOD01047.1"/>
    </source>
</evidence>
<keyword evidence="3 7" id="KW-0227">DNA damage</keyword>
<evidence type="ECO:0000256" key="6">
    <source>
        <dbReference type="ARBA" id="ARBA00023204"/>
    </source>
</evidence>
<dbReference type="InterPro" id="IPR036187">
    <property type="entry name" value="DNA_mismatch_repair_MutS_sf"/>
</dbReference>
<dbReference type="RefSeq" id="WP_006310503.1">
    <property type="nucleotide sequence ID" value="NZ_ARZA01000090.1"/>
</dbReference>
<dbReference type="Pfam" id="PF05190">
    <property type="entry name" value="MutS_IV"/>
    <property type="match status" value="1"/>
</dbReference>
<dbReference type="FunFam" id="3.40.50.300:FF:001579">
    <property type="entry name" value="DNA mismatch repair protein MutS"/>
    <property type="match status" value="1"/>
</dbReference>
<evidence type="ECO:0000256" key="9">
    <source>
        <dbReference type="RuleBase" id="RU003756"/>
    </source>
</evidence>
<dbReference type="Gene3D" id="3.40.50.300">
    <property type="entry name" value="P-loop containing nucleotide triphosphate hydrolases"/>
    <property type="match status" value="1"/>
</dbReference>
<protein>
    <recommendedName>
        <fullName evidence="7 8">DNA mismatch repair protein MutS</fullName>
    </recommendedName>
</protein>
<dbReference type="HAMAP" id="MF_00096">
    <property type="entry name" value="MutS"/>
    <property type="match status" value="1"/>
</dbReference>
<dbReference type="InterPro" id="IPR005748">
    <property type="entry name" value="DNA_mismatch_repair_MutS"/>
</dbReference>
<dbReference type="InterPro" id="IPR027417">
    <property type="entry name" value="P-loop_NTPase"/>
</dbReference>
<dbReference type="FunFam" id="3.40.1170.10:FF:000001">
    <property type="entry name" value="DNA mismatch repair protein MutS"/>
    <property type="match status" value="1"/>
</dbReference>
<feature type="binding site" evidence="7">
    <location>
        <begin position="625"/>
        <end position="632"/>
    </location>
    <ligand>
        <name>ATP</name>
        <dbReference type="ChEBI" id="CHEBI:30616"/>
    </ligand>
</feature>
<evidence type="ECO:0000313" key="12">
    <source>
        <dbReference type="Proteomes" id="UP000013378"/>
    </source>
</evidence>
<evidence type="ECO:0000256" key="8">
    <source>
        <dbReference type="NCBIfam" id="TIGR01070"/>
    </source>
</evidence>
<keyword evidence="2 7" id="KW-0547">Nucleotide-binding</keyword>
<dbReference type="Gene3D" id="3.30.420.110">
    <property type="entry name" value="MutS, connector domain"/>
    <property type="match status" value="1"/>
</dbReference>
<dbReference type="SUPFAM" id="SSF55271">
    <property type="entry name" value="DNA repair protein MutS, domain I"/>
    <property type="match status" value="1"/>
</dbReference>
<dbReference type="SUPFAM" id="SSF48334">
    <property type="entry name" value="DNA repair protein MutS, domain III"/>
    <property type="match status" value="1"/>
</dbReference>
<dbReference type="GO" id="GO:0005524">
    <property type="term" value="F:ATP binding"/>
    <property type="evidence" value="ECO:0007669"/>
    <property type="project" value="UniProtKB-UniRule"/>
</dbReference>
<proteinExistence type="inferred from homology"/>
<keyword evidence="12" id="KW-1185">Reference proteome</keyword>
<sequence>MAKLTPMMQQYMDIKEKYKDTILFFRLGDFYEMFFDDAITASKELEITLTSRDCGKGKKAPMCGVPFHSADSYIAKLVEKGYKVAICEQIEDPAKAKGIVKRDVVRIITPGTITDLNILDEKSNNYLCCLYIDDIGVGISYVDISTGDLYTTEIHKTQRDLFSSLMDELSKIQPTEIIANSNFFNYSELVKDIENRFNTFINRYYDWAFDIDTSEETIKNQLKVISLEGYGLKSKNHSIVSTGALIEYVKETQKIALEHINSIKNYTINKYMMMDISTRRNLELTETIRGKSKKGSLLWLLDKTSTAMGGRLLKRWIEEPLIDSSEINKRLDAVDELTNNLLLMDEIKGLLDKVYDIERLMGKVVYGSCNARDLISLKNSISVLPSLKSSLSIVNSQVLNHIHNELDTLEDIHKLIDASILDDPPVTIKEGGIIKSGYNIELDELREASNKGKEWLSKLQESERSRTGIKKLKVGYNKVFGYYIEVTKSYLDLVPENYTRKQTLANSERYITPELKEMEAKILGAEERSMNLEYELFVKIRDSIRAQLKRIQKTAKTIATIDVLNSLAQVAYKNNYVKPKLNNNGVVDIKEGRHPVVEKMLNGELFIPNDTLLNNNDNRISIITGPNMAGKSTYMRQVALIVLMAHIGSFVPATEANIAIVDKIFTRVGASDDLSQGQSTFMVEMSEVANILNNATKNSLLILDEIGRGTSTYDGLSIAKAVVEFISDKYKLGAKTLFATHYHELTELENRVEGVKNYRILVKEEGDDIVFLRKIVSGGANRSYGIEVAKLAGVPNQVIERAKEILKELEEKNLNRDNIAVTKQEVVEENKQSSSIEEEAQSSNYQLNLFSMKQNDIIKKLKDIDPMQLTPLDSLNILYKLSQEAKKL</sequence>
<evidence type="ECO:0000256" key="2">
    <source>
        <dbReference type="ARBA" id="ARBA00022741"/>
    </source>
</evidence>
<evidence type="ECO:0000256" key="1">
    <source>
        <dbReference type="ARBA" id="ARBA00006271"/>
    </source>
</evidence>
<organism evidence="11 12">
    <name type="scientific">Caldisalinibacter kiritimatiensis</name>
    <dbReference type="NCBI Taxonomy" id="1304284"/>
    <lineage>
        <taxon>Bacteria</taxon>
        <taxon>Bacillati</taxon>
        <taxon>Bacillota</taxon>
        <taxon>Tissierellia</taxon>
        <taxon>Tissierellales</taxon>
        <taxon>Thermohalobacteraceae</taxon>
        <taxon>Caldisalinibacter</taxon>
    </lineage>
</organism>
<dbReference type="InterPro" id="IPR007860">
    <property type="entry name" value="DNA_mmatch_repair_MutS_con_dom"/>
</dbReference>
<dbReference type="NCBIfam" id="TIGR01070">
    <property type="entry name" value="mutS1"/>
    <property type="match status" value="1"/>
</dbReference>
<evidence type="ECO:0000259" key="10">
    <source>
        <dbReference type="PROSITE" id="PS00486"/>
    </source>
</evidence>
<dbReference type="InterPro" id="IPR045076">
    <property type="entry name" value="MutS"/>
</dbReference>
<dbReference type="CDD" id="cd03284">
    <property type="entry name" value="ABC_MutS1"/>
    <property type="match status" value="1"/>
</dbReference>
<dbReference type="PATRIC" id="fig|1304284.3.peg.868"/>
<evidence type="ECO:0000256" key="4">
    <source>
        <dbReference type="ARBA" id="ARBA00022840"/>
    </source>
</evidence>
<dbReference type="SUPFAM" id="SSF53150">
    <property type="entry name" value="DNA repair protein MutS, domain II"/>
    <property type="match status" value="1"/>
</dbReference>
<keyword evidence="5 7" id="KW-0238">DNA-binding</keyword>
<dbReference type="SUPFAM" id="SSF52540">
    <property type="entry name" value="P-loop containing nucleoside triphosphate hydrolases"/>
    <property type="match status" value="1"/>
</dbReference>
<reference evidence="11 12" key="1">
    <citation type="journal article" date="2015" name="Geomicrobiol. J.">
        <title>Caldisalinibacter kiritimatiensis gen. nov., sp. nov., a moderately thermohalophilic thiosulfate-reducing bacterium from a hypersaline microbial mat.</title>
        <authorList>
            <person name="Ben Hania W."/>
            <person name="Joseph M."/>
            <person name="Fiebig A."/>
            <person name="Bunk B."/>
            <person name="Klenk H.-P."/>
            <person name="Fardeau M.-L."/>
            <person name="Spring S."/>
        </authorList>
    </citation>
    <scope>NUCLEOTIDE SEQUENCE [LARGE SCALE GENOMIC DNA]</scope>
    <source>
        <strain evidence="11 12">L21-TH-D2</strain>
    </source>
</reference>
<dbReference type="PANTHER" id="PTHR11361">
    <property type="entry name" value="DNA MISMATCH REPAIR PROTEIN MUTS FAMILY MEMBER"/>
    <property type="match status" value="1"/>
</dbReference>
<dbReference type="Pfam" id="PF05188">
    <property type="entry name" value="MutS_II"/>
    <property type="match status" value="1"/>
</dbReference>
<comment type="caution">
    <text evidence="11">The sequence shown here is derived from an EMBL/GenBank/DDBJ whole genome shotgun (WGS) entry which is preliminary data.</text>
</comment>